<dbReference type="RefSeq" id="WP_121133498.1">
    <property type="nucleotide sequence ID" value="NZ_JBHUFK010000016.1"/>
</dbReference>
<comment type="cofactor">
    <cofactor evidence="1">
        <name>Mn(2+)</name>
        <dbReference type="ChEBI" id="CHEBI:29035"/>
    </cofactor>
</comment>
<comment type="caution">
    <text evidence="14">The sequence shown here is derived from an EMBL/GenBank/DDBJ whole genome shotgun (WGS) entry which is preliminary data.</text>
</comment>
<evidence type="ECO:0000256" key="2">
    <source>
        <dbReference type="ARBA" id="ARBA00010141"/>
    </source>
</evidence>
<feature type="binding site" evidence="9">
    <location>
        <position position="148"/>
    </location>
    <ligand>
        <name>substrate</name>
    </ligand>
</feature>
<dbReference type="GO" id="GO:0046872">
    <property type="term" value="F:metal ion binding"/>
    <property type="evidence" value="ECO:0007669"/>
    <property type="project" value="UniProtKB-KW"/>
</dbReference>
<organism evidence="14 15">
    <name type="scientific">Oceanobacillus bengalensis</name>
    <dbReference type="NCBI Taxonomy" id="1435466"/>
    <lineage>
        <taxon>Bacteria</taxon>
        <taxon>Bacillati</taxon>
        <taxon>Bacillota</taxon>
        <taxon>Bacilli</taxon>
        <taxon>Bacillales</taxon>
        <taxon>Bacillaceae</taxon>
        <taxon>Oceanobacillus</taxon>
    </lineage>
</organism>
<feature type="site" description="Increases basicity of active site Tyr" evidence="11">
    <location>
        <position position="110"/>
    </location>
</feature>
<feature type="domain" description="Glycosyl hydrolase family 4 C-terminal" evidence="13">
    <location>
        <begin position="194"/>
        <end position="405"/>
    </location>
</feature>
<evidence type="ECO:0000256" key="6">
    <source>
        <dbReference type="ARBA" id="ARBA00023211"/>
    </source>
</evidence>
<dbReference type="CDD" id="cd05297">
    <property type="entry name" value="GH4_alpha_glucosidase_galactosidase"/>
    <property type="match status" value="1"/>
</dbReference>
<dbReference type="PRINTS" id="PR00732">
    <property type="entry name" value="GLHYDRLASE4"/>
</dbReference>
<keyword evidence="3 10" id="KW-0479">Metal-binding</keyword>
<keyword evidence="10" id="KW-0170">Cobalt</keyword>
<evidence type="ECO:0000256" key="8">
    <source>
        <dbReference type="ARBA" id="ARBA00023295"/>
    </source>
</evidence>
<evidence type="ECO:0000256" key="9">
    <source>
        <dbReference type="PIRSR" id="PIRSR601088-2"/>
    </source>
</evidence>
<keyword evidence="10" id="KW-0533">Nickel</keyword>
<dbReference type="Pfam" id="PF11975">
    <property type="entry name" value="Glyco_hydro_4C"/>
    <property type="match status" value="1"/>
</dbReference>
<dbReference type="Pfam" id="PF02056">
    <property type="entry name" value="Glyco_hydro_4"/>
    <property type="match status" value="1"/>
</dbReference>
<dbReference type="InterPro" id="IPR001088">
    <property type="entry name" value="Glyco_hydro_4"/>
</dbReference>
<dbReference type="PROSITE" id="PS01324">
    <property type="entry name" value="GLYCOSYL_HYDROL_F4"/>
    <property type="match status" value="1"/>
</dbReference>
<evidence type="ECO:0000256" key="12">
    <source>
        <dbReference type="RuleBase" id="RU361152"/>
    </source>
</evidence>
<reference evidence="14 15" key="1">
    <citation type="journal article" date="2015" name="Antonie Van Leeuwenhoek">
        <title>Oceanobacillus bengalensis sp. nov., a bacterium isolated from seawater of the Bay of Bengal.</title>
        <authorList>
            <person name="Yongchang O."/>
            <person name="Xiang W."/>
            <person name="Wang G."/>
        </authorList>
    </citation>
    <scope>NUCLEOTIDE SEQUENCE [LARGE SCALE GENOMIC DNA]</scope>
    <source>
        <strain evidence="14 15">MCCC 1K00260</strain>
    </source>
</reference>
<dbReference type="GO" id="GO:0005975">
    <property type="term" value="P:carbohydrate metabolic process"/>
    <property type="evidence" value="ECO:0007669"/>
    <property type="project" value="InterPro"/>
</dbReference>
<proteinExistence type="inferred from homology"/>
<dbReference type="InterPro" id="IPR015955">
    <property type="entry name" value="Lactate_DH/Glyco_Ohase_4_C"/>
</dbReference>
<keyword evidence="7" id="KW-0119">Carbohydrate metabolism</keyword>
<dbReference type="EMBL" id="RBZO01000029">
    <property type="protein sequence ID" value="RKQ13545.1"/>
    <property type="molecule type" value="Genomic_DNA"/>
</dbReference>
<sequence>MSKVTFLGAGSTVFAKNLLGDCMTVQALQEFEFALFDINLERLKDSEMMLLQLKENLGSKVKIVAYTDRKEALSDAKYVINAIQVGGYKPSTVIDFEIPKKYGLRQTIADTIGIGGIFRSLRTIPVMMDFARDMEEVCPDAWFLNYTNPMATLTGTLLRYTSIKTVGLCHSVQVCADHLLTSLDMPKDNVQWNIAGINHMAWLLDITRNGEDLYPEIKKRAIEKQRTDHNDKVRFELMRRFGYYVTESSEHNAEYHPYFIKQNNPALIEHYNIPLDEYLRRCENQIQKWENMRSDMVGNKDLTHTRTHEYGSYIIEAMETNQPYKIGGNVLNTGRLISNLPEKACVEVACLVDASGVTPTYVGELPEQLAALNRTNINTQLLTIEAAMTRKKEYIYQAALLDPHTAAELSIDDIVSMCDELIDAHGSWLPAYR</sequence>
<keyword evidence="8 12" id="KW-0326">Glycosidase</keyword>
<dbReference type="GO" id="GO:0016616">
    <property type="term" value="F:oxidoreductase activity, acting on the CH-OH group of donors, NAD or NADP as acceptor"/>
    <property type="evidence" value="ECO:0007669"/>
    <property type="project" value="InterPro"/>
</dbReference>
<keyword evidence="5 12" id="KW-0520">NAD</keyword>
<dbReference type="InterPro" id="IPR019802">
    <property type="entry name" value="GlycHydrolase_4_CS"/>
</dbReference>
<dbReference type="SUPFAM" id="SSF56327">
    <property type="entry name" value="LDH C-terminal domain-like"/>
    <property type="match status" value="1"/>
</dbReference>
<dbReference type="Proteomes" id="UP000281813">
    <property type="component" value="Unassembled WGS sequence"/>
</dbReference>
<dbReference type="GO" id="GO:0004553">
    <property type="term" value="F:hydrolase activity, hydrolyzing O-glycosyl compounds"/>
    <property type="evidence" value="ECO:0007669"/>
    <property type="project" value="InterPro"/>
</dbReference>
<dbReference type="PANTHER" id="PTHR32092:SF6">
    <property type="entry name" value="ALPHA-GALACTOSIDASE"/>
    <property type="match status" value="1"/>
</dbReference>
<keyword evidence="15" id="KW-1185">Reference proteome</keyword>
<keyword evidence="4 12" id="KW-0378">Hydrolase</keyword>
<dbReference type="AlphaFoldDB" id="A0A494YTV7"/>
<evidence type="ECO:0000256" key="11">
    <source>
        <dbReference type="PIRSR" id="PIRSR601088-4"/>
    </source>
</evidence>
<name>A0A494YTV7_9BACI</name>
<dbReference type="PANTHER" id="PTHR32092">
    <property type="entry name" value="6-PHOSPHO-BETA-GLUCOSIDASE-RELATED"/>
    <property type="match status" value="1"/>
</dbReference>
<evidence type="ECO:0000313" key="14">
    <source>
        <dbReference type="EMBL" id="RKQ13545.1"/>
    </source>
</evidence>
<gene>
    <name evidence="14" type="ORF">D8M05_15745</name>
</gene>
<dbReference type="SUPFAM" id="SSF51735">
    <property type="entry name" value="NAD(P)-binding Rossmann-fold domains"/>
    <property type="match status" value="1"/>
</dbReference>
<evidence type="ECO:0000256" key="7">
    <source>
        <dbReference type="ARBA" id="ARBA00023277"/>
    </source>
</evidence>
<dbReference type="InterPro" id="IPR053715">
    <property type="entry name" value="GH4_Enzyme_sf"/>
</dbReference>
<evidence type="ECO:0000259" key="13">
    <source>
        <dbReference type="Pfam" id="PF11975"/>
    </source>
</evidence>
<feature type="binding site" evidence="10">
    <location>
        <position position="169"/>
    </location>
    <ligand>
        <name>Mn(2+)</name>
        <dbReference type="ChEBI" id="CHEBI:29035"/>
    </ligand>
</feature>
<dbReference type="OrthoDB" id="9808275at2"/>
<evidence type="ECO:0000256" key="5">
    <source>
        <dbReference type="ARBA" id="ARBA00023027"/>
    </source>
</evidence>
<dbReference type="InterPro" id="IPR036291">
    <property type="entry name" value="NAD(P)-bd_dom_sf"/>
</dbReference>
<comment type="cofactor">
    <cofactor evidence="12">
        <name>NAD(+)</name>
        <dbReference type="ChEBI" id="CHEBI:57540"/>
    </cofactor>
    <text evidence="12">Binds 1 NAD(+) per subunit.</text>
</comment>
<keyword evidence="10" id="KW-0408">Iron</keyword>
<accession>A0A494YTV7</accession>
<evidence type="ECO:0000256" key="1">
    <source>
        <dbReference type="ARBA" id="ARBA00001936"/>
    </source>
</evidence>
<comment type="similarity">
    <text evidence="2 12">Belongs to the glycosyl hydrolase 4 family.</text>
</comment>
<keyword evidence="6 10" id="KW-0464">Manganese</keyword>
<feature type="binding site" evidence="10">
    <location>
        <position position="199"/>
    </location>
    <ligand>
        <name>Mn(2+)</name>
        <dbReference type="ChEBI" id="CHEBI:29035"/>
    </ligand>
</feature>
<dbReference type="Gene3D" id="3.90.1820.10">
    <property type="entry name" value="AglA-like glucosidase"/>
    <property type="match status" value="1"/>
</dbReference>
<dbReference type="NCBIfam" id="NF011657">
    <property type="entry name" value="PRK15076.1"/>
    <property type="match status" value="1"/>
</dbReference>
<protein>
    <submittedName>
        <fullName evidence="14">Alpha-glucosidase/alpha-galactosidase</fullName>
    </submittedName>
</protein>
<evidence type="ECO:0000256" key="4">
    <source>
        <dbReference type="ARBA" id="ARBA00022801"/>
    </source>
</evidence>
<evidence type="ECO:0000256" key="3">
    <source>
        <dbReference type="ARBA" id="ARBA00022723"/>
    </source>
</evidence>
<evidence type="ECO:0000256" key="10">
    <source>
        <dbReference type="PIRSR" id="PIRSR601088-3"/>
    </source>
</evidence>
<evidence type="ECO:0000313" key="15">
    <source>
        <dbReference type="Proteomes" id="UP000281813"/>
    </source>
</evidence>
<dbReference type="InterPro" id="IPR022616">
    <property type="entry name" value="Glyco_hydro_4_C"/>
</dbReference>